<keyword evidence="1" id="KW-0175">Coiled coil</keyword>
<comment type="caution">
    <text evidence="2">The sequence shown here is derived from an EMBL/GenBank/DDBJ whole genome shotgun (WGS) entry which is preliminary data.</text>
</comment>
<dbReference type="Proteomes" id="UP001500552">
    <property type="component" value="Unassembled WGS sequence"/>
</dbReference>
<gene>
    <name evidence="2" type="ORF">GCM10023188_25350</name>
</gene>
<dbReference type="EMBL" id="BAABHC010000014">
    <property type="protein sequence ID" value="GAA4434423.1"/>
    <property type="molecule type" value="Genomic_DNA"/>
</dbReference>
<keyword evidence="3" id="KW-1185">Reference proteome</keyword>
<evidence type="ECO:0000256" key="1">
    <source>
        <dbReference type="SAM" id="Coils"/>
    </source>
</evidence>
<name>A0ABP8LQV3_9BACT</name>
<reference evidence="3" key="1">
    <citation type="journal article" date="2019" name="Int. J. Syst. Evol. Microbiol.">
        <title>The Global Catalogue of Microorganisms (GCM) 10K type strain sequencing project: providing services to taxonomists for standard genome sequencing and annotation.</title>
        <authorList>
            <consortium name="The Broad Institute Genomics Platform"/>
            <consortium name="The Broad Institute Genome Sequencing Center for Infectious Disease"/>
            <person name="Wu L."/>
            <person name="Ma J."/>
        </authorList>
    </citation>
    <scope>NUCLEOTIDE SEQUENCE [LARGE SCALE GENOMIC DNA]</scope>
    <source>
        <strain evidence="3">JCM 17926</strain>
    </source>
</reference>
<evidence type="ECO:0000313" key="3">
    <source>
        <dbReference type="Proteomes" id="UP001500552"/>
    </source>
</evidence>
<proteinExistence type="predicted"/>
<evidence type="ECO:0000313" key="2">
    <source>
        <dbReference type="EMBL" id="GAA4434423.1"/>
    </source>
</evidence>
<feature type="coiled-coil region" evidence="1">
    <location>
        <begin position="28"/>
        <end position="74"/>
    </location>
</feature>
<organism evidence="2 3">
    <name type="scientific">Pontibacter saemangeumensis</name>
    <dbReference type="NCBI Taxonomy" id="1084525"/>
    <lineage>
        <taxon>Bacteria</taxon>
        <taxon>Pseudomonadati</taxon>
        <taxon>Bacteroidota</taxon>
        <taxon>Cytophagia</taxon>
        <taxon>Cytophagales</taxon>
        <taxon>Hymenobacteraceae</taxon>
        <taxon>Pontibacter</taxon>
    </lineage>
</organism>
<protein>
    <submittedName>
        <fullName evidence="2">Uncharacterized protein</fullName>
    </submittedName>
</protein>
<accession>A0ABP8LQV3</accession>
<sequence length="261" mass="29794">MNAYVIAGIVLIALGTLVMTFGSNKSSAESQKEILDKFEETQQKIEKAKGSTDSDKGKEEIEQIENEFNEWASEFINNRERRKLELEKKDLDIKGNRVALSAKWKPQFETFFSSIRKIIDVYNKQAGTTITYDIVKLPENIFDPSVEDYEAKIKFRSDVIWLINVAPASALADKHMPNIKISILDKESIAFENNSSILNTKDAFSIIVKDDSTSKQNPIILIVKYKNDRYNMKNIPEDYEVKDGVFKELAKDLVGNQLLQL</sequence>